<dbReference type="InterPro" id="IPR009057">
    <property type="entry name" value="Homeodomain-like_sf"/>
</dbReference>
<protein>
    <submittedName>
        <fullName evidence="4">AraC family transcriptional regulator</fullName>
    </submittedName>
</protein>
<reference evidence="4 5" key="1">
    <citation type="submission" date="2024-09" db="EMBL/GenBank/DDBJ databases">
        <authorList>
            <person name="Sun Q."/>
            <person name="Mori K."/>
        </authorList>
    </citation>
    <scope>NUCLEOTIDE SEQUENCE [LARGE SCALE GENOMIC DNA]</scope>
    <source>
        <strain evidence="4 5">JCM 3331</strain>
    </source>
</reference>
<dbReference type="RefSeq" id="WP_386144960.1">
    <property type="nucleotide sequence ID" value="NZ_BAAAXD010000011.1"/>
</dbReference>
<evidence type="ECO:0000259" key="3">
    <source>
        <dbReference type="PROSITE" id="PS01124"/>
    </source>
</evidence>
<feature type="domain" description="HTH araC/xylS-type" evidence="3">
    <location>
        <begin position="60"/>
        <end position="86"/>
    </location>
</feature>
<gene>
    <name evidence="4" type="ORF">ACFFTL_38680</name>
</gene>
<evidence type="ECO:0000313" key="4">
    <source>
        <dbReference type="EMBL" id="MFB9578040.1"/>
    </source>
</evidence>
<keyword evidence="1" id="KW-0805">Transcription regulation</keyword>
<keyword evidence="5" id="KW-1185">Reference proteome</keyword>
<dbReference type="InterPro" id="IPR018060">
    <property type="entry name" value="HTH_AraC"/>
</dbReference>
<name>A0ABV5RJK1_9ACTN</name>
<accession>A0ABV5RJK1</accession>
<dbReference type="Pfam" id="PF00165">
    <property type="entry name" value="HTH_AraC"/>
    <property type="match status" value="1"/>
</dbReference>
<organism evidence="4 5">
    <name type="scientific">Streptomyces yanii</name>
    <dbReference type="NCBI Taxonomy" id="78510"/>
    <lineage>
        <taxon>Bacteria</taxon>
        <taxon>Bacillati</taxon>
        <taxon>Actinomycetota</taxon>
        <taxon>Actinomycetes</taxon>
        <taxon>Kitasatosporales</taxon>
        <taxon>Streptomycetaceae</taxon>
        <taxon>Streptomyces</taxon>
    </lineage>
</organism>
<keyword evidence="2" id="KW-0804">Transcription</keyword>
<sequence>MAVRSGSVPPGVRTTPDRIQQAGAHEVALGPLADQAVAQIAEDVLGAVPDPDVLRAGAAVAHRWGFCSPSRFSRTFRGAYGMSPGE</sequence>
<evidence type="ECO:0000313" key="5">
    <source>
        <dbReference type="Proteomes" id="UP001589710"/>
    </source>
</evidence>
<dbReference type="EMBL" id="JBHMCG010000161">
    <property type="protein sequence ID" value="MFB9578040.1"/>
    <property type="molecule type" value="Genomic_DNA"/>
</dbReference>
<evidence type="ECO:0000256" key="2">
    <source>
        <dbReference type="ARBA" id="ARBA00023163"/>
    </source>
</evidence>
<evidence type="ECO:0000256" key="1">
    <source>
        <dbReference type="ARBA" id="ARBA00023015"/>
    </source>
</evidence>
<dbReference type="PROSITE" id="PS01124">
    <property type="entry name" value="HTH_ARAC_FAMILY_2"/>
    <property type="match status" value="1"/>
</dbReference>
<proteinExistence type="predicted"/>
<dbReference type="Gene3D" id="1.10.10.60">
    <property type="entry name" value="Homeodomain-like"/>
    <property type="match status" value="1"/>
</dbReference>
<comment type="caution">
    <text evidence="4">The sequence shown here is derived from an EMBL/GenBank/DDBJ whole genome shotgun (WGS) entry which is preliminary data.</text>
</comment>
<dbReference type="SUPFAM" id="SSF46689">
    <property type="entry name" value="Homeodomain-like"/>
    <property type="match status" value="1"/>
</dbReference>
<dbReference type="Proteomes" id="UP001589710">
    <property type="component" value="Unassembled WGS sequence"/>
</dbReference>